<dbReference type="STRING" id="459525.SAMN04488137_4738"/>
<name>A0A1H0C1C6_9BACL</name>
<gene>
    <name evidence="2" type="ORF">SAMN04488137_4738</name>
</gene>
<keyword evidence="2" id="KW-0449">Lipoprotein</keyword>
<protein>
    <submittedName>
        <fullName evidence="2">Sporulation lipoprotein, YhcN/YlaJ family</fullName>
    </submittedName>
</protein>
<reference evidence="3" key="1">
    <citation type="submission" date="2016-10" db="EMBL/GenBank/DDBJ databases">
        <authorList>
            <person name="Varghese N."/>
            <person name="Submissions S."/>
        </authorList>
    </citation>
    <scope>NUCLEOTIDE SEQUENCE [LARGE SCALE GENOMIC DNA]</scope>
    <source>
        <strain evidence="3">CGMCC 1.6854</strain>
    </source>
</reference>
<dbReference type="EMBL" id="FNHW01000006">
    <property type="protein sequence ID" value="SDN51629.1"/>
    <property type="molecule type" value="Genomic_DNA"/>
</dbReference>
<evidence type="ECO:0000313" key="3">
    <source>
        <dbReference type="Proteomes" id="UP000199544"/>
    </source>
</evidence>
<keyword evidence="3" id="KW-1185">Reference proteome</keyword>
<dbReference type="Proteomes" id="UP000199544">
    <property type="component" value="Unassembled WGS sequence"/>
</dbReference>
<evidence type="ECO:0000313" key="2">
    <source>
        <dbReference type="EMBL" id="SDN51629.1"/>
    </source>
</evidence>
<dbReference type="NCBIfam" id="TIGR02898">
    <property type="entry name" value="spore_YhcN_YlaJ"/>
    <property type="match status" value="1"/>
</dbReference>
<dbReference type="Pfam" id="PF09580">
    <property type="entry name" value="Spore_YhcN_YlaJ"/>
    <property type="match status" value="1"/>
</dbReference>
<proteinExistence type="predicted"/>
<feature type="region of interest" description="Disordered" evidence="1">
    <location>
        <begin position="41"/>
        <end position="70"/>
    </location>
</feature>
<dbReference type="AlphaFoldDB" id="A0A1H0C1C6"/>
<evidence type="ECO:0000256" key="1">
    <source>
        <dbReference type="SAM" id="MobiDB-lite"/>
    </source>
</evidence>
<organism evidence="2 3">
    <name type="scientific">Fictibacillus solisalsi</name>
    <dbReference type="NCBI Taxonomy" id="459525"/>
    <lineage>
        <taxon>Bacteria</taxon>
        <taxon>Bacillati</taxon>
        <taxon>Bacillota</taxon>
        <taxon>Bacilli</taxon>
        <taxon>Bacillales</taxon>
        <taxon>Fictibacillaceae</taxon>
        <taxon>Fictibacillus</taxon>
    </lineage>
</organism>
<dbReference type="InterPro" id="IPR014247">
    <property type="entry name" value="Spore_lipoprot_YhcN/YlaJ"/>
</dbReference>
<dbReference type="GO" id="GO:0030435">
    <property type="term" value="P:sporulation resulting in formation of a cellular spore"/>
    <property type="evidence" value="ECO:0007669"/>
    <property type="project" value="InterPro"/>
</dbReference>
<dbReference type="InterPro" id="IPR019076">
    <property type="entry name" value="Spore_lipoprot_YhcN/YlaJ-like"/>
</dbReference>
<accession>A0A1H0C1C6</accession>
<feature type="compositionally biased region" description="Polar residues" evidence="1">
    <location>
        <begin position="41"/>
        <end position="60"/>
    </location>
</feature>
<dbReference type="PROSITE" id="PS51257">
    <property type="entry name" value="PROKAR_LIPOPROTEIN"/>
    <property type="match status" value="1"/>
</dbReference>
<sequence>MLKMKEKKGVNVLNKKHRFIQLMMVIILTAALSACMNRNDNNQQGMENRNKSMRNISTDENTGDNENRGNRLDIANEAADEVAKLPEVRRANVIVTDNNAYVAAVLEDGTNGKLTKDTEKKIADRVKSTDPDINNVFVSTNPDFVDRVQKYVDDVQAGKPVRGFFDEFSEMVQRLFPTQR</sequence>
<dbReference type="OrthoDB" id="1707228at2"/>